<sequence>MAAPADITIKNLSGEWLMESSLGTPTDAVLSLQGMGWVTRKALSLATVTIYIHEYPDSEKPEIYHVDGQSVLSGGIQGNKECRTLDWQQREHTDNIFGKLVGQSRHFEGIQNIDIQTSVGNAEDDARVAKFLKGETLVDGSKSEGFLEEDAFMQSFVQNSESGWTAEQIWGFEIIDGKRLHTRRVAVTKGGKVEMARLVYSFKSRKTEA</sequence>
<reference evidence="1" key="1">
    <citation type="submission" date="2021-07" db="EMBL/GenBank/DDBJ databases">
        <authorList>
            <person name="Branca A.L. A."/>
        </authorList>
    </citation>
    <scope>NUCLEOTIDE SEQUENCE</scope>
</reference>
<dbReference type="PANTHER" id="PTHR38115:SF1">
    <property type="entry name" value="LIPOCALIN-LIKE DOMAIN-CONTAINING PROTEIN"/>
    <property type="match status" value="1"/>
</dbReference>
<accession>A0A9W4HYZ8</accession>
<name>A0A9W4HYZ8_PENOL</name>
<dbReference type="PANTHER" id="PTHR38115">
    <property type="entry name" value="LIPOCALIN-LIKE DOMAIN-CONTAINING PROTEIN"/>
    <property type="match status" value="1"/>
</dbReference>
<gene>
    <name evidence="1" type="ORF">POLS_LOCUS7584</name>
</gene>
<organism evidence="1 2">
    <name type="scientific">Penicillium olsonii</name>
    <dbReference type="NCBI Taxonomy" id="99116"/>
    <lineage>
        <taxon>Eukaryota</taxon>
        <taxon>Fungi</taxon>
        <taxon>Dikarya</taxon>
        <taxon>Ascomycota</taxon>
        <taxon>Pezizomycotina</taxon>
        <taxon>Eurotiomycetes</taxon>
        <taxon>Eurotiomycetidae</taxon>
        <taxon>Eurotiales</taxon>
        <taxon>Aspergillaceae</taxon>
        <taxon>Penicillium</taxon>
    </lineage>
</organism>
<dbReference type="AlphaFoldDB" id="A0A9W4HYZ8"/>
<proteinExistence type="predicted"/>
<keyword evidence="2" id="KW-1185">Reference proteome</keyword>
<dbReference type="EMBL" id="CAJVOS010000049">
    <property type="protein sequence ID" value="CAG8202589.1"/>
    <property type="molecule type" value="Genomic_DNA"/>
</dbReference>
<comment type="caution">
    <text evidence="1">The sequence shown here is derived from an EMBL/GenBank/DDBJ whole genome shotgun (WGS) entry which is preliminary data.</text>
</comment>
<dbReference type="Proteomes" id="UP001153618">
    <property type="component" value="Unassembled WGS sequence"/>
</dbReference>
<protein>
    <submittedName>
        <fullName evidence="1">Uncharacterized protein</fullName>
    </submittedName>
</protein>
<evidence type="ECO:0000313" key="1">
    <source>
        <dbReference type="EMBL" id="CAG8202589.1"/>
    </source>
</evidence>
<dbReference type="OrthoDB" id="425354at2759"/>
<evidence type="ECO:0000313" key="2">
    <source>
        <dbReference type="Proteomes" id="UP001153618"/>
    </source>
</evidence>
<dbReference type="InterPro" id="IPR053037">
    <property type="entry name" value="Pericyclase_pydY-like"/>
</dbReference>